<dbReference type="PANTHER" id="PTHR20903">
    <property type="entry name" value="PREFOLDIN SUBUNIT 1-RELATED"/>
    <property type="match status" value="1"/>
</dbReference>
<dbReference type="GO" id="GO:0005737">
    <property type="term" value="C:cytoplasm"/>
    <property type="evidence" value="ECO:0007669"/>
    <property type="project" value="TreeGrafter"/>
</dbReference>
<evidence type="ECO:0000256" key="2">
    <source>
        <dbReference type="ARBA" id="ARBA00023186"/>
    </source>
</evidence>
<gene>
    <name evidence="4" type="ORF">RHOBADRAFT_52588</name>
</gene>
<evidence type="ECO:0000256" key="1">
    <source>
        <dbReference type="ARBA" id="ARBA00008045"/>
    </source>
</evidence>
<proteinExistence type="inferred from homology"/>
<dbReference type="GO" id="GO:0044183">
    <property type="term" value="F:protein folding chaperone"/>
    <property type="evidence" value="ECO:0007669"/>
    <property type="project" value="TreeGrafter"/>
</dbReference>
<dbReference type="GO" id="GO:0051082">
    <property type="term" value="F:unfolded protein binding"/>
    <property type="evidence" value="ECO:0007669"/>
    <property type="project" value="InterPro"/>
</dbReference>
<dbReference type="GO" id="GO:0016272">
    <property type="term" value="C:prefoldin complex"/>
    <property type="evidence" value="ECO:0007669"/>
    <property type="project" value="InterPro"/>
</dbReference>
<keyword evidence="3" id="KW-0175">Coiled coil</keyword>
<dbReference type="RefSeq" id="XP_018272652.1">
    <property type="nucleotide sequence ID" value="XM_018416413.1"/>
</dbReference>
<dbReference type="Proteomes" id="UP000053890">
    <property type="component" value="Unassembled WGS sequence"/>
</dbReference>
<dbReference type="EMBL" id="KQ474076">
    <property type="protein sequence ID" value="KPV76603.1"/>
    <property type="molecule type" value="Genomic_DNA"/>
</dbReference>
<dbReference type="SUPFAM" id="SSF46579">
    <property type="entry name" value="Prefoldin"/>
    <property type="match status" value="1"/>
</dbReference>
<dbReference type="PANTHER" id="PTHR20903:SF0">
    <property type="entry name" value="PREFOLDIN SUBUNIT 1"/>
    <property type="match status" value="1"/>
</dbReference>
<dbReference type="InterPro" id="IPR002777">
    <property type="entry name" value="PFD_beta-like"/>
</dbReference>
<dbReference type="Pfam" id="PF01920">
    <property type="entry name" value="Prefoldin_2"/>
    <property type="match status" value="1"/>
</dbReference>
<evidence type="ECO:0000256" key="3">
    <source>
        <dbReference type="SAM" id="Coils"/>
    </source>
</evidence>
<evidence type="ECO:0000313" key="5">
    <source>
        <dbReference type="Proteomes" id="UP000053890"/>
    </source>
</evidence>
<keyword evidence="5" id="KW-1185">Reference proteome</keyword>
<dbReference type="STRING" id="578459.A0A194S798"/>
<dbReference type="OMA" id="MFVAVPM"/>
<organism evidence="4 5">
    <name type="scientific">Rhodotorula graminis (strain WP1)</name>
    <dbReference type="NCBI Taxonomy" id="578459"/>
    <lineage>
        <taxon>Eukaryota</taxon>
        <taxon>Fungi</taxon>
        <taxon>Dikarya</taxon>
        <taxon>Basidiomycota</taxon>
        <taxon>Pucciniomycotina</taxon>
        <taxon>Microbotryomycetes</taxon>
        <taxon>Sporidiobolales</taxon>
        <taxon>Sporidiobolaceae</taxon>
        <taxon>Rhodotorula</taxon>
    </lineage>
</organism>
<sequence>MGDDVRQALLQLQQRGQDASRSLSAVRAQLNARERDAKITTLTLREIEVLPREPGGATCYRGVGRMFVQESRNNVENTLRAQAKDAQDDMAVLDKKAKYLENEIMTAQNSLKDILQNQSADR</sequence>
<keyword evidence="2" id="KW-0143">Chaperone</keyword>
<reference evidence="4 5" key="1">
    <citation type="journal article" date="2015" name="Front. Microbiol.">
        <title>Genome sequence of the plant growth promoting endophytic yeast Rhodotorula graminis WP1.</title>
        <authorList>
            <person name="Firrincieli A."/>
            <person name="Otillar R."/>
            <person name="Salamov A."/>
            <person name="Schmutz J."/>
            <person name="Khan Z."/>
            <person name="Redman R.S."/>
            <person name="Fleck N.D."/>
            <person name="Lindquist E."/>
            <person name="Grigoriev I.V."/>
            <person name="Doty S.L."/>
        </authorList>
    </citation>
    <scope>NUCLEOTIDE SEQUENCE [LARGE SCALE GENOMIC DNA]</scope>
    <source>
        <strain evidence="4 5">WP1</strain>
    </source>
</reference>
<dbReference type="OrthoDB" id="2015447at2759"/>
<protein>
    <recommendedName>
        <fullName evidence="6">Prefoldin subunit 1</fullName>
    </recommendedName>
</protein>
<comment type="similarity">
    <text evidence="1">Belongs to the prefoldin subunit beta family.</text>
</comment>
<accession>A0A194S798</accession>
<evidence type="ECO:0000313" key="4">
    <source>
        <dbReference type="EMBL" id="KPV76603.1"/>
    </source>
</evidence>
<feature type="coiled-coil region" evidence="3">
    <location>
        <begin position="76"/>
        <end position="117"/>
    </location>
</feature>
<dbReference type="InterPro" id="IPR009053">
    <property type="entry name" value="Prefoldin"/>
</dbReference>
<dbReference type="Gene3D" id="1.10.287.370">
    <property type="match status" value="1"/>
</dbReference>
<evidence type="ECO:0008006" key="6">
    <source>
        <dbReference type="Google" id="ProtNLM"/>
    </source>
</evidence>
<name>A0A194S798_RHOGW</name>
<dbReference type="GeneID" id="28976861"/>
<dbReference type="AlphaFoldDB" id="A0A194S798"/>